<dbReference type="Proteomes" id="UP000294737">
    <property type="component" value="Unassembled WGS sequence"/>
</dbReference>
<proteinExistence type="predicted"/>
<organism evidence="1 2">
    <name type="scientific">Herminiimonas fonticola</name>
    <dbReference type="NCBI Taxonomy" id="303380"/>
    <lineage>
        <taxon>Bacteria</taxon>
        <taxon>Pseudomonadati</taxon>
        <taxon>Pseudomonadota</taxon>
        <taxon>Betaproteobacteria</taxon>
        <taxon>Burkholderiales</taxon>
        <taxon>Oxalobacteraceae</taxon>
        <taxon>Herminiimonas</taxon>
    </lineage>
</organism>
<reference evidence="1 2" key="1">
    <citation type="submission" date="2019-03" db="EMBL/GenBank/DDBJ databases">
        <title>Genomic Encyclopedia of Type Strains, Phase IV (KMG-IV): sequencing the most valuable type-strain genomes for metagenomic binning, comparative biology and taxonomic classification.</title>
        <authorList>
            <person name="Goeker M."/>
        </authorList>
    </citation>
    <scope>NUCLEOTIDE SEQUENCE [LARGE SCALE GENOMIC DNA]</scope>
    <source>
        <strain evidence="1 2">DSM 18555</strain>
    </source>
</reference>
<dbReference type="AlphaFoldDB" id="A0A4R6G3E0"/>
<evidence type="ECO:0000313" key="1">
    <source>
        <dbReference type="EMBL" id="TDN88843.1"/>
    </source>
</evidence>
<name>A0A4R6G3E0_9BURK</name>
<dbReference type="OrthoDB" id="8592375at2"/>
<comment type="caution">
    <text evidence="1">The sequence shown here is derived from an EMBL/GenBank/DDBJ whole genome shotgun (WGS) entry which is preliminary data.</text>
</comment>
<dbReference type="RefSeq" id="WP_112992746.1">
    <property type="nucleotide sequence ID" value="NZ_PTLZ01000004.1"/>
</dbReference>
<gene>
    <name evidence="1" type="ORF">EV677_2430</name>
</gene>
<sequence length="153" mass="17697">MWSTSIPASKNSRHDFGNHIRNSDFLRRYARRLLRDARSLESSKSLPVLRRIIAMKVMPELRVTDLYAVRASIQLKHILHTLAKELGYAAWELCKQDIDLCDAVKLDRYRLELGMFGDFQQNWFPDEVTALDWQKVNGGYLVAYGKQTVAILA</sequence>
<accession>A0A4R6G3E0</accession>
<protein>
    <submittedName>
        <fullName evidence="1">Uncharacterized protein</fullName>
    </submittedName>
</protein>
<keyword evidence="2" id="KW-1185">Reference proteome</keyword>
<dbReference type="EMBL" id="SNWF01000006">
    <property type="protein sequence ID" value="TDN88843.1"/>
    <property type="molecule type" value="Genomic_DNA"/>
</dbReference>
<evidence type="ECO:0000313" key="2">
    <source>
        <dbReference type="Proteomes" id="UP000294737"/>
    </source>
</evidence>